<evidence type="ECO:0000256" key="3">
    <source>
        <dbReference type="ARBA" id="ARBA00023163"/>
    </source>
</evidence>
<dbReference type="SUPFAM" id="SSF48008">
    <property type="entry name" value="GntR ligand-binding domain-like"/>
    <property type="match status" value="1"/>
</dbReference>
<dbReference type="InterPro" id="IPR008920">
    <property type="entry name" value="TF_FadR/GntR_C"/>
</dbReference>
<dbReference type="AlphaFoldDB" id="A0A1H9SVT6"/>
<dbReference type="Pfam" id="PF07729">
    <property type="entry name" value="FCD"/>
    <property type="match status" value="1"/>
</dbReference>
<protein>
    <submittedName>
        <fullName evidence="5">DNA-binding transcriptional regulator, FadR family</fullName>
    </submittedName>
</protein>
<dbReference type="EMBL" id="FOGZ01000016">
    <property type="protein sequence ID" value="SER89112.1"/>
    <property type="molecule type" value="Genomic_DNA"/>
</dbReference>
<dbReference type="Pfam" id="PF00392">
    <property type="entry name" value="GntR"/>
    <property type="match status" value="1"/>
</dbReference>
<dbReference type="Gene3D" id="1.20.120.530">
    <property type="entry name" value="GntR ligand-binding domain-like"/>
    <property type="match status" value="1"/>
</dbReference>
<dbReference type="InterPro" id="IPR036390">
    <property type="entry name" value="WH_DNA-bd_sf"/>
</dbReference>
<proteinExistence type="predicted"/>
<evidence type="ECO:0000256" key="1">
    <source>
        <dbReference type="ARBA" id="ARBA00023015"/>
    </source>
</evidence>
<evidence type="ECO:0000259" key="4">
    <source>
        <dbReference type="PROSITE" id="PS50949"/>
    </source>
</evidence>
<keyword evidence="3" id="KW-0804">Transcription</keyword>
<keyword evidence="6" id="KW-1185">Reference proteome</keyword>
<reference evidence="5 6" key="1">
    <citation type="submission" date="2016-10" db="EMBL/GenBank/DDBJ databases">
        <authorList>
            <person name="de Groot N.N."/>
        </authorList>
    </citation>
    <scope>NUCLEOTIDE SEQUENCE [LARGE SCALE GENOMIC DNA]</scope>
    <source>
        <strain evidence="5 6">DSM 16859</strain>
    </source>
</reference>
<evidence type="ECO:0000256" key="2">
    <source>
        <dbReference type="ARBA" id="ARBA00023125"/>
    </source>
</evidence>
<keyword evidence="2 5" id="KW-0238">DNA-binding</keyword>
<organism evidence="5 6">
    <name type="scientific">Propionibacterium cyclohexanicum</name>
    <dbReference type="NCBI Taxonomy" id="64702"/>
    <lineage>
        <taxon>Bacteria</taxon>
        <taxon>Bacillati</taxon>
        <taxon>Actinomycetota</taxon>
        <taxon>Actinomycetes</taxon>
        <taxon>Propionibacteriales</taxon>
        <taxon>Propionibacteriaceae</taxon>
        <taxon>Propionibacterium</taxon>
    </lineage>
</organism>
<dbReference type="PANTHER" id="PTHR43537:SF24">
    <property type="entry name" value="GLUCONATE OPERON TRANSCRIPTIONAL REPRESSOR"/>
    <property type="match status" value="1"/>
</dbReference>
<dbReference type="InterPro" id="IPR011711">
    <property type="entry name" value="GntR_C"/>
</dbReference>
<dbReference type="STRING" id="64702.SAMN05443377_11650"/>
<dbReference type="PROSITE" id="PS50949">
    <property type="entry name" value="HTH_GNTR"/>
    <property type="match status" value="1"/>
</dbReference>
<dbReference type="PRINTS" id="PR00035">
    <property type="entry name" value="HTHGNTR"/>
</dbReference>
<evidence type="ECO:0000313" key="5">
    <source>
        <dbReference type="EMBL" id="SER89112.1"/>
    </source>
</evidence>
<keyword evidence="1" id="KW-0805">Transcription regulation</keyword>
<dbReference type="Proteomes" id="UP000198815">
    <property type="component" value="Unassembled WGS sequence"/>
</dbReference>
<gene>
    <name evidence="5" type="ORF">SAMN05443377_11650</name>
</gene>
<feature type="domain" description="HTH gntR-type" evidence="4">
    <location>
        <begin position="6"/>
        <end position="76"/>
    </location>
</feature>
<dbReference type="GO" id="GO:0003700">
    <property type="term" value="F:DNA-binding transcription factor activity"/>
    <property type="evidence" value="ECO:0007669"/>
    <property type="project" value="InterPro"/>
</dbReference>
<dbReference type="SUPFAM" id="SSF46785">
    <property type="entry name" value="Winged helix' DNA-binding domain"/>
    <property type="match status" value="1"/>
</dbReference>
<name>A0A1H9SVT6_9ACTN</name>
<dbReference type="CDD" id="cd07377">
    <property type="entry name" value="WHTH_GntR"/>
    <property type="match status" value="1"/>
</dbReference>
<accession>A0A1H9SVT6</accession>
<dbReference type="PANTHER" id="PTHR43537">
    <property type="entry name" value="TRANSCRIPTIONAL REGULATOR, GNTR FAMILY"/>
    <property type="match status" value="1"/>
</dbReference>
<dbReference type="SMART" id="SM00345">
    <property type="entry name" value="HTH_GNTR"/>
    <property type="match status" value="1"/>
</dbReference>
<evidence type="ECO:0000313" key="6">
    <source>
        <dbReference type="Proteomes" id="UP000198815"/>
    </source>
</evidence>
<dbReference type="SMART" id="SM00895">
    <property type="entry name" value="FCD"/>
    <property type="match status" value="1"/>
</dbReference>
<sequence>MRAKGMSGFDVALHHIESAIQSGEYVSGMQLPTERELAATLSVGRGAVREAIRVLQAQGIVVSGTGPGNGTRIRVTPGDALARMLRLHLALDSTTVPDLTETRVVLEKAACEDAVNHVPCSALTRAKVLLERMETHIGTEDFNGLDTAFHVALVEASGNHMLTMICTAIRHTLARPIRLAEQQLDDWPTFREGLVREHRAIFDAIERGDGALAGQLAEAHIRHAYDILLPSARAGSAEYLGQRAHLTTPV</sequence>
<dbReference type="GO" id="GO:0003677">
    <property type="term" value="F:DNA binding"/>
    <property type="evidence" value="ECO:0007669"/>
    <property type="project" value="UniProtKB-KW"/>
</dbReference>
<dbReference type="InterPro" id="IPR000524">
    <property type="entry name" value="Tscrpt_reg_HTH_GntR"/>
</dbReference>
<dbReference type="Gene3D" id="1.10.10.10">
    <property type="entry name" value="Winged helix-like DNA-binding domain superfamily/Winged helix DNA-binding domain"/>
    <property type="match status" value="1"/>
</dbReference>
<dbReference type="InterPro" id="IPR036388">
    <property type="entry name" value="WH-like_DNA-bd_sf"/>
</dbReference>